<dbReference type="InterPro" id="IPR051531">
    <property type="entry name" value="N-acetyltransferase"/>
</dbReference>
<dbReference type="AlphaFoldDB" id="A0A6J6Y2Z2"/>
<dbReference type="Pfam" id="PF13302">
    <property type="entry name" value="Acetyltransf_3"/>
    <property type="match status" value="1"/>
</dbReference>
<dbReference type="GO" id="GO:0016747">
    <property type="term" value="F:acyltransferase activity, transferring groups other than amino-acyl groups"/>
    <property type="evidence" value="ECO:0007669"/>
    <property type="project" value="InterPro"/>
</dbReference>
<evidence type="ECO:0000313" key="6">
    <source>
        <dbReference type="EMBL" id="CAB5152436.1"/>
    </source>
</evidence>
<gene>
    <name evidence="2" type="ORF">UFOPK2655_00558</name>
    <name evidence="3" type="ORF">UFOPK3077_00485</name>
    <name evidence="4" type="ORF">UFOPK3667_00405</name>
    <name evidence="5" type="ORF">UFOPK3903_00313</name>
    <name evidence="6" type="ORF">UFOPK4444_00744</name>
</gene>
<dbReference type="Gene3D" id="3.40.630.30">
    <property type="match status" value="1"/>
</dbReference>
<dbReference type="EMBL" id="CAFBOD010000002">
    <property type="protein sequence ID" value="CAB4969765.1"/>
    <property type="molecule type" value="Genomic_DNA"/>
</dbReference>
<name>A0A6J6Y2Z2_9ZZZZ</name>
<organism evidence="3">
    <name type="scientific">freshwater metagenome</name>
    <dbReference type="NCBI Taxonomy" id="449393"/>
    <lineage>
        <taxon>unclassified sequences</taxon>
        <taxon>metagenomes</taxon>
        <taxon>ecological metagenomes</taxon>
    </lineage>
</organism>
<dbReference type="SUPFAM" id="SSF55729">
    <property type="entry name" value="Acyl-CoA N-acyltransferases (Nat)"/>
    <property type="match status" value="1"/>
</dbReference>
<dbReference type="EMBL" id="CAEZYE010000022">
    <property type="protein sequence ID" value="CAB4708142.1"/>
    <property type="molecule type" value="Genomic_DNA"/>
</dbReference>
<evidence type="ECO:0000259" key="1">
    <source>
        <dbReference type="PROSITE" id="PS51186"/>
    </source>
</evidence>
<dbReference type="InterPro" id="IPR000182">
    <property type="entry name" value="GNAT_dom"/>
</dbReference>
<reference evidence="3" key="1">
    <citation type="submission" date="2020-05" db="EMBL/GenBank/DDBJ databases">
        <authorList>
            <person name="Chiriac C."/>
            <person name="Salcher M."/>
            <person name="Ghai R."/>
            <person name="Kavagutti S V."/>
        </authorList>
    </citation>
    <scope>NUCLEOTIDE SEQUENCE</scope>
</reference>
<evidence type="ECO:0000313" key="4">
    <source>
        <dbReference type="EMBL" id="CAB4916516.1"/>
    </source>
</evidence>
<dbReference type="InterPro" id="IPR016181">
    <property type="entry name" value="Acyl_CoA_acyltransferase"/>
</dbReference>
<accession>A0A6J6Y2Z2</accession>
<proteinExistence type="predicted"/>
<evidence type="ECO:0000313" key="2">
    <source>
        <dbReference type="EMBL" id="CAB4708142.1"/>
    </source>
</evidence>
<evidence type="ECO:0000313" key="5">
    <source>
        <dbReference type="EMBL" id="CAB4969765.1"/>
    </source>
</evidence>
<dbReference type="PANTHER" id="PTHR43792">
    <property type="entry name" value="GNAT FAMILY, PUTATIVE (AFU_ORTHOLOGUE AFUA_3G00765)-RELATED-RELATED"/>
    <property type="match status" value="1"/>
</dbReference>
<dbReference type="PROSITE" id="PS51186">
    <property type="entry name" value="GNAT"/>
    <property type="match status" value="1"/>
</dbReference>
<sequence>MQLETARLTLRPLEIGDVEDLLEYQSDFQTVAYIPWPQRTREQVRDALVVSIAATEFEKDDDYKLFGWSLKSSGKIIGQSNISIDSKLHSRAEIGWVINPAFKGHGYALEATRAVIGAAFKELGFRRVTAYIDQRNLASIKLARSLGMRLEGSFLEDEYFKQEWTSAHLFAILASEWKE</sequence>
<evidence type="ECO:0000313" key="3">
    <source>
        <dbReference type="EMBL" id="CAB4800267.1"/>
    </source>
</evidence>
<dbReference type="EMBL" id="CAFBRZ010000036">
    <property type="protein sequence ID" value="CAB5152436.1"/>
    <property type="molecule type" value="Genomic_DNA"/>
</dbReference>
<dbReference type="PANTHER" id="PTHR43792:SF1">
    <property type="entry name" value="N-ACETYLTRANSFERASE DOMAIN-CONTAINING PROTEIN"/>
    <property type="match status" value="1"/>
</dbReference>
<dbReference type="EMBL" id="CAFBMU010000003">
    <property type="protein sequence ID" value="CAB4916516.1"/>
    <property type="molecule type" value="Genomic_DNA"/>
</dbReference>
<dbReference type="EMBL" id="CAFAAS010000003">
    <property type="protein sequence ID" value="CAB4800267.1"/>
    <property type="molecule type" value="Genomic_DNA"/>
</dbReference>
<dbReference type="CDD" id="cd04301">
    <property type="entry name" value="NAT_SF"/>
    <property type="match status" value="1"/>
</dbReference>
<feature type="domain" description="N-acetyltransferase" evidence="1">
    <location>
        <begin position="8"/>
        <end position="179"/>
    </location>
</feature>
<protein>
    <submittedName>
        <fullName evidence="3">Unannotated protein</fullName>
    </submittedName>
</protein>